<dbReference type="PANTHER" id="PTHR46656">
    <property type="entry name" value="PUTATIVE-RELATED"/>
    <property type="match status" value="1"/>
</dbReference>
<name>A0ABW5RDA6_9BACL</name>
<evidence type="ECO:0000313" key="4">
    <source>
        <dbReference type="Proteomes" id="UP001597497"/>
    </source>
</evidence>
<dbReference type="SUPFAM" id="SSF53756">
    <property type="entry name" value="UDP-Glycosyltransferase/glycogen phosphorylase"/>
    <property type="match status" value="2"/>
</dbReference>
<gene>
    <name evidence="3" type="ORF">ACFSUC_14030</name>
</gene>
<dbReference type="Pfam" id="PF13692">
    <property type="entry name" value="Glyco_trans_1_4"/>
    <property type="match status" value="1"/>
</dbReference>
<organism evidence="3 4">
    <name type="scientific">Marinicrinis sediminis</name>
    <dbReference type="NCBI Taxonomy" id="1652465"/>
    <lineage>
        <taxon>Bacteria</taxon>
        <taxon>Bacillati</taxon>
        <taxon>Bacillota</taxon>
        <taxon>Bacilli</taxon>
        <taxon>Bacillales</taxon>
        <taxon>Paenibacillaceae</taxon>
    </lineage>
</organism>
<feature type="repeat" description="TPR" evidence="1">
    <location>
        <begin position="496"/>
        <end position="529"/>
    </location>
</feature>
<dbReference type="Gene3D" id="3.40.50.2000">
    <property type="entry name" value="Glycogen Phosphorylase B"/>
    <property type="match status" value="2"/>
</dbReference>
<dbReference type="EMBL" id="JBHUMM010000043">
    <property type="protein sequence ID" value="MFD2672681.1"/>
    <property type="molecule type" value="Genomic_DNA"/>
</dbReference>
<protein>
    <submittedName>
        <fullName evidence="3">Glycosyltransferase</fullName>
        <ecNumber evidence="3">2.4.-.-</ecNumber>
    </submittedName>
</protein>
<dbReference type="InterPro" id="IPR001296">
    <property type="entry name" value="Glyco_trans_1"/>
</dbReference>
<accession>A0ABW5RDA6</accession>
<evidence type="ECO:0000313" key="3">
    <source>
        <dbReference type="EMBL" id="MFD2672681.1"/>
    </source>
</evidence>
<dbReference type="PANTHER" id="PTHR46656:SF3">
    <property type="entry name" value="PUTATIVE-RELATED"/>
    <property type="match status" value="1"/>
</dbReference>
<dbReference type="PROSITE" id="PS50005">
    <property type="entry name" value="TPR"/>
    <property type="match status" value="1"/>
</dbReference>
<reference evidence="4" key="1">
    <citation type="journal article" date="2019" name="Int. J. Syst. Evol. Microbiol.">
        <title>The Global Catalogue of Microorganisms (GCM) 10K type strain sequencing project: providing services to taxonomists for standard genome sequencing and annotation.</title>
        <authorList>
            <consortium name="The Broad Institute Genomics Platform"/>
            <consortium name="The Broad Institute Genome Sequencing Center for Infectious Disease"/>
            <person name="Wu L."/>
            <person name="Ma J."/>
        </authorList>
    </citation>
    <scope>NUCLEOTIDE SEQUENCE [LARGE SCALE GENOMIC DNA]</scope>
    <source>
        <strain evidence="4">KCTC 33676</strain>
    </source>
</reference>
<sequence>MKVSDKKSLLLEGPLHSDSSFAHVNRELWKRLVGQAHIEASYVHQIRQDEPMGDRHFDLVLQHQWPPRLQRSHARSKWMVMQPWEFGSMPRDWYIPFKYEADEVWVYSRYNRDCYIQDGIPAKKIKTMPLGFDETIFHPAPESGSEPFTFLFVGGSIPRKGIDLVLQAYCKAFQPSDDVRLIIKDWGTNSFYKGIHLGPQIQALAAQSTVPPIVYRDGRLTAPELASLYRRAHCLVHPYRGEGFGLPLVEAMACGIPVIVPDRGPSVDMMTAEMGYLISSKLEEMENAPFGHLETISRPVWIQPDLDHLIEQMRHVVAHREEARDKGVKAAAHMQAHFTWSRCVDRMAESMLEESSQPAVSNRSAENALSVELSEIEQAIQQTSSFQLDLAQKLVALHTRFPEVKEMTIRTGLYYLDHERYDQALVFFERAKAALKREDPLMSSVQLCLVNSHIRSGDMQRAIQIMEELGQQDAAYRKVLYPYLLEGVQQLSRQMADMLGQLGQIHEENRHWLQANECYTRAVEVCPSRNNKWQTVKDELQVKWSDLQQEVKELLRLQQDSPSPASVTTLDVHWLSPSVQEKVEGFSSYAKWPELFPLTGTITAVDAGELDQQVQKPSSERTCTGWIIYVPAHKLNPIPFLTLCQQLRSAGQTLLLCYEEPSHTSLEMLLMILKHEGWIRKEDYSAENHGYMCWLPKALPVLWQSPLYNQTGYASEQQHFMQSLRTYPIAIEVQPMDTVPERQAQRVPLIHLSGQAQSDGESKPLIHIQAAPAQLFTIPRAPISIARTMFETDRIPEDWVRILSSFSEVWVPSAFNVETFERSGLNGNSLHIIPGTLDDQIYARRPELAPFPLQDARSFVFLSVFDWSIRKGWDVLLRAYFTAFDDQDDVTLVLKVSKVNEPRAKLDVVIDELKKKMGKQNLPAVKVIDQSLSDEEMLGLYVSADAFVLPTRGEGWGRPFMEAMAMELPVIGTRWSGHLAFMNDTNSYLIETERLTEVDPSMPRHFYGHRWAEPSAEHLSRLMKDIYARPEQAAKIGKVARASLFPRFSKQRVGAQIYQRFCHLLQRSISMNQESGT</sequence>
<dbReference type="InterPro" id="IPR019734">
    <property type="entry name" value="TPR_rpt"/>
</dbReference>
<dbReference type="InterPro" id="IPR011990">
    <property type="entry name" value="TPR-like_helical_dom_sf"/>
</dbReference>
<dbReference type="Proteomes" id="UP001597497">
    <property type="component" value="Unassembled WGS sequence"/>
</dbReference>
<feature type="domain" description="Glycosyl transferase family 1" evidence="2">
    <location>
        <begin position="138"/>
        <end position="281"/>
    </location>
</feature>
<keyword evidence="4" id="KW-1185">Reference proteome</keyword>
<evidence type="ECO:0000259" key="2">
    <source>
        <dbReference type="Pfam" id="PF00534"/>
    </source>
</evidence>
<evidence type="ECO:0000256" key="1">
    <source>
        <dbReference type="PROSITE-ProRule" id="PRU00339"/>
    </source>
</evidence>
<keyword evidence="3" id="KW-0328">Glycosyltransferase</keyword>
<dbReference type="RefSeq" id="WP_379930247.1">
    <property type="nucleotide sequence ID" value="NZ_JBHUMM010000043.1"/>
</dbReference>
<dbReference type="Gene3D" id="1.25.40.10">
    <property type="entry name" value="Tetratricopeptide repeat domain"/>
    <property type="match status" value="1"/>
</dbReference>
<keyword evidence="3" id="KW-0808">Transferase</keyword>
<dbReference type="GO" id="GO:0016757">
    <property type="term" value="F:glycosyltransferase activity"/>
    <property type="evidence" value="ECO:0007669"/>
    <property type="project" value="UniProtKB-KW"/>
</dbReference>
<proteinExistence type="predicted"/>
<dbReference type="SUPFAM" id="SSF48452">
    <property type="entry name" value="TPR-like"/>
    <property type="match status" value="1"/>
</dbReference>
<keyword evidence="1" id="KW-0802">TPR repeat</keyword>
<dbReference type="EC" id="2.4.-.-" evidence="3"/>
<dbReference type="CDD" id="cd03801">
    <property type="entry name" value="GT4_PimA-like"/>
    <property type="match status" value="1"/>
</dbReference>
<dbReference type="Pfam" id="PF00534">
    <property type="entry name" value="Glycos_transf_1"/>
    <property type="match status" value="1"/>
</dbReference>
<comment type="caution">
    <text evidence="3">The sequence shown here is derived from an EMBL/GenBank/DDBJ whole genome shotgun (WGS) entry which is preliminary data.</text>
</comment>